<dbReference type="Gene3D" id="3.50.50.60">
    <property type="entry name" value="FAD/NAD(P)-binding domain"/>
    <property type="match status" value="1"/>
</dbReference>
<accession>A0A9P5E4X4</accession>
<name>A0A9P5E4X4_9HYPO</name>
<organism evidence="5 6">
    <name type="scientific">Fusarium agapanthi</name>
    <dbReference type="NCBI Taxonomy" id="1803897"/>
    <lineage>
        <taxon>Eukaryota</taxon>
        <taxon>Fungi</taxon>
        <taxon>Dikarya</taxon>
        <taxon>Ascomycota</taxon>
        <taxon>Pezizomycotina</taxon>
        <taxon>Sordariomycetes</taxon>
        <taxon>Hypocreomycetidae</taxon>
        <taxon>Hypocreales</taxon>
        <taxon>Nectriaceae</taxon>
        <taxon>Fusarium</taxon>
        <taxon>Fusarium fujikuroi species complex</taxon>
    </lineage>
</organism>
<keyword evidence="6" id="KW-1185">Reference proteome</keyword>
<dbReference type="AlphaFoldDB" id="A0A9P5E4X4"/>
<gene>
    <name evidence="5" type="ORF">FAGAP_8627</name>
</gene>
<proteinExistence type="inferred from homology"/>
<evidence type="ECO:0000256" key="3">
    <source>
        <dbReference type="ARBA" id="ARBA00048448"/>
    </source>
</evidence>
<protein>
    <recommendedName>
        <fullName evidence="2">monoamine oxidase</fullName>
        <ecNumber evidence="2">1.4.3.4</ecNumber>
    </recommendedName>
</protein>
<dbReference type="Pfam" id="PF01593">
    <property type="entry name" value="Amino_oxidase"/>
    <property type="match status" value="1"/>
</dbReference>
<evidence type="ECO:0000259" key="4">
    <source>
        <dbReference type="Pfam" id="PF01593"/>
    </source>
</evidence>
<comment type="similarity">
    <text evidence="1">Belongs to the flavin monoamine oxidase family.</text>
</comment>
<dbReference type="PANTHER" id="PTHR43563">
    <property type="entry name" value="AMINE OXIDASE"/>
    <property type="match status" value="1"/>
</dbReference>
<evidence type="ECO:0000313" key="6">
    <source>
        <dbReference type="Proteomes" id="UP000737391"/>
    </source>
</evidence>
<dbReference type="InterPro" id="IPR036188">
    <property type="entry name" value="FAD/NAD-bd_sf"/>
</dbReference>
<evidence type="ECO:0000256" key="1">
    <source>
        <dbReference type="ARBA" id="ARBA00005995"/>
    </source>
</evidence>
<sequence>MWAEGEDVSLLSAVINVARTGDPETRGRMEMLTNVSDTLRIQAQKVIVAIPPKLAGRIVFRPPLPTAHDQLCQRAPMGSIGKVIAIYKTPLWRDQGLNGEVSSPEETNEMRRLDDAPEEEILVAVTEDFVIYFGPKAREVQSWALQM</sequence>
<dbReference type="SUPFAM" id="SSF51905">
    <property type="entry name" value="FAD/NAD(P)-binding domain"/>
    <property type="match status" value="1"/>
</dbReference>
<evidence type="ECO:0000256" key="2">
    <source>
        <dbReference type="ARBA" id="ARBA00012804"/>
    </source>
</evidence>
<dbReference type="OrthoDB" id="5046242at2759"/>
<feature type="domain" description="Amine oxidase" evidence="4">
    <location>
        <begin position="4"/>
        <end position="101"/>
    </location>
</feature>
<dbReference type="GO" id="GO:0097621">
    <property type="term" value="F:monoamine oxidase activity"/>
    <property type="evidence" value="ECO:0007669"/>
    <property type="project" value="UniProtKB-EC"/>
</dbReference>
<dbReference type="InterPro" id="IPR002937">
    <property type="entry name" value="Amino_oxidase"/>
</dbReference>
<dbReference type="EC" id="1.4.3.4" evidence="2"/>
<dbReference type="SUPFAM" id="SSF54373">
    <property type="entry name" value="FAD-linked reductases, C-terminal domain"/>
    <property type="match status" value="1"/>
</dbReference>
<comment type="caution">
    <text evidence="5">The sequence shown here is derived from an EMBL/GenBank/DDBJ whole genome shotgun (WGS) entry which is preliminary data.</text>
</comment>
<evidence type="ECO:0000313" key="5">
    <source>
        <dbReference type="EMBL" id="KAF4495231.1"/>
    </source>
</evidence>
<dbReference type="PANTHER" id="PTHR43563:SF1">
    <property type="entry name" value="AMINE OXIDASE [FLAVIN-CONTAINING] B"/>
    <property type="match status" value="1"/>
</dbReference>
<dbReference type="Proteomes" id="UP000737391">
    <property type="component" value="Unassembled WGS sequence"/>
</dbReference>
<reference evidence="5" key="1">
    <citation type="submission" date="2020-01" db="EMBL/GenBank/DDBJ databases">
        <title>Identification and distribution of gene clusters putatively required for synthesis of sphingolipid metabolism inhibitors in phylogenetically diverse species of the filamentous fungus Fusarium.</title>
        <authorList>
            <person name="Kim H.-S."/>
            <person name="Busman M."/>
            <person name="Brown D.W."/>
            <person name="Divon H."/>
            <person name="Uhlig S."/>
            <person name="Proctor R.H."/>
        </authorList>
    </citation>
    <scope>NUCLEOTIDE SEQUENCE</scope>
    <source>
        <strain evidence="5">NRRL 31653</strain>
    </source>
</reference>
<comment type="catalytic activity">
    <reaction evidence="3">
        <text>a secondary aliphatic amine + O2 + H2O = a primary amine + an aldehyde + H2O2</text>
        <dbReference type="Rhea" id="RHEA:26414"/>
        <dbReference type="ChEBI" id="CHEBI:15377"/>
        <dbReference type="ChEBI" id="CHEBI:15379"/>
        <dbReference type="ChEBI" id="CHEBI:16240"/>
        <dbReference type="ChEBI" id="CHEBI:17478"/>
        <dbReference type="ChEBI" id="CHEBI:58855"/>
        <dbReference type="ChEBI" id="CHEBI:65296"/>
        <dbReference type="EC" id="1.4.3.4"/>
    </reaction>
</comment>
<dbReference type="InterPro" id="IPR050703">
    <property type="entry name" value="Flavin_MAO"/>
</dbReference>
<dbReference type="EMBL" id="LUFC02000675">
    <property type="protein sequence ID" value="KAF4495231.1"/>
    <property type="molecule type" value="Genomic_DNA"/>
</dbReference>